<reference evidence="2 3" key="1">
    <citation type="submission" date="2015-07" db="EMBL/GenBank/DDBJ databases">
        <title>High-quality genome of monoxenous trypanosomatid Leptomonas pyrrhocoris.</title>
        <authorList>
            <person name="Flegontov P."/>
            <person name="Butenko A."/>
            <person name="Firsov S."/>
            <person name="Vlcek C."/>
            <person name="Logacheva M.D."/>
            <person name="Field M."/>
            <person name="Filatov D."/>
            <person name="Flegontova O."/>
            <person name="Gerasimov E."/>
            <person name="Jackson A.P."/>
            <person name="Kelly S."/>
            <person name="Opperdoes F."/>
            <person name="O'Reilly A."/>
            <person name="Votypka J."/>
            <person name="Yurchenko V."/>
            <person name="Lukes J."/>
        </authorList>
    </citation>
    <scope>NUCLEOTIDE SEQUENCE [LARGE SCALE GENOMIC DNA]</scope>
    <source>
        <strain evidence="2">H10</strain>
    </source>
</reference>
<protein>
    <submittedName>
        <fullName evidence="2">Uncharacterized protein</fullName>
    </submittedName>
</protein>
<dbReference type="Proteomes" id="UP000037923">
    <property type="component" value="Unassembled WGS sequence"/>
</dbReference>
<name>A0A0M9FXZ7_LEPPY</name>
<dbReference type="AlphaFoldDB" id="A0A0M9FXZ7"/>
<proteinExistence type="predicted"/>
<organism evidence="2 3">
    <name type="scientific">Leptomonas pyrrhocoris</name>
    <name type="common">Firebug parasite</name>
    <dbReference type="NCBI Taxonomy" id="157538"/>
    <lineage>
        <taxon>Eukaryota</taxon>
        <taxon>Discoba</taxon>
        <taxon>Euglenozoa</taxon>
        <taxon>Kinetoplastea</taxon>
        <taxon>Metakinetoplastina</taxon>
        <taxon>Trypanosomatida</taxon>
        <taxon>Trypanosomatidae</taxon>
        <taxon>Leishmaniinae</taxon>
        <taxon>Leptomonas</taxon>
    </lineage>
</organism>
<evidence type="ECO:0000256" key="1">
    <source>
        <dbReference type="SAM" id="MobiDB-lite"/>
    </source>
</evidence>
<feature type="region of interest" description="Disordered" evidence="1">
    <location>
        <begin position="221"/>
        <end position="240"/>
    </location>
</feature>
<evidence type="ECO:0000313" key="2">
    <source>
        <dbReference type="EMBL" id="KPA78186.1"/>
    </source>
</evidence>
<dbReference type="VEuPathDB" id="TriTrypDB:LpyrH10_14_0670"/>
<sequence>MFVPKSRTAVTAVSWAASLSLRDAYRAHATHTPFTGVRTHIAALKPRTSASGALRTQRCAPQLSTATSTAGVYAVSPFLPSSSPERRCYTTSATTTAGSSEADSAPPQPTNNGEEEAQAKAQNASATQDVPAAVQQRISSHKHDLLRLFHYAAEETAATVPAVRLEAAFRQQLDFPELAKRQTPPGSRVRPVIPQSWMAAVWDTLAPHCYFTSIGTTTATALPSSDSGSAKDKSSTSSAAANTDGVRAAHVCVFNWAAAMAQLAVWLPYEGWSEQQVYTHLRLHHKVVETHSPLWLPRYTGADSLAKFIHDRYSSLIVVTRSAVTGEPIFHRVGRNSVSVTWVPERVPQASSSSPSLSAARRGSLACANVQHALHTLGRGHQLPVWTDAAEIAPLLSVRSGLASASPAAWKTAWLEDAELRGSFHLDSYVRLRAAPSSSRLLIIVDTTTFMADASVSSSSLLQTFGEALRGCANPRCGTATSVRLLTRSASPEAAMEPLRAILTDVLGAAAVIEDVVVDALLEPQHVLGALLDAQAAADSTRRNNTTGSGKGVGAVEGEAGNPPTWETQVLVFCGDASRAAFEETLKDVKPAGMAVTLHTLTSD</sequence>
<dbReference type="OMA" id="WQEAFAK"/>
<gene>
    <name evidence="2" type="ORF">ABB37_06352</name>
</gene>
<dbReference type="OrthoDB" id="239498at2759"/>
<dbReference type="EMBL" id="LGTL01000014">
    <property type="protein sequence ID" value="KPA78186.1"/>
    <property type="molecule type" value="Genomic_DNA"/>
</dbReference>
<feature type="region of interest" description="Disordered" evidence="1">
    <location>
        <begin position="539"/>
        <end position="562"/>
    </location>
</feature>
<comment type="caution">
    <text evidence="2">The sequence shown here is derived from an EMBL/GenBank/DDBJ whole genome shotgun (WGS) entry which is preliminary data.</text>
</comment>
<feature type="compositionally biased region" description="Low complexity" evidence="1">
    <location>
        <begin position="90"/>
        <end position="105"/>
    </location>
</feature>
<dbReference type="GeneID" id="26906641"/>
<evidence type="ECO:0000313" key="3">
    <source>
        <dbReference type="Proteomes" id="UP000037923"/>
    </source>
</evidence>
<accession>A0A0M9FXZ7</accession>
<feature type="region of interest" description="Disordered" evidence="1">
    <location>
        <begin position="83"/>
        <end position="136"/>
    </location>
</feature>
<dbReference type="CDD" id="cd23745">
    <property type="entry name" value="RESC17_18-like"/>
    <property type="match status" value="1"/>
</dbReference>
<dbReference type="RefSeq" id="XP_015656625.1">
    <property type="nucleotide sequence ID" value="XM_015804647.1"/>
</dbReference>
<keyword evidence="3" id="KW-1185">Reference proteome</keyword>